<reference evidence="2" key="1">
    <citation type="journal article" date="2015" name="Nat. Genet.">
        <title>The genome and transcriptome of the zoonotic hookworm Ancylostoma ceylanicum identify infection-specific gene families.</title>
        <authorList>
            <person name="Schwarz E.M."/>
            <person name="Hu Y."/>
            <person name="Antoshechkin I."/>
            <person name="Miller M.M."/>
            <person name="Sternberg P.W."/>
            <person name="Aroian R.V."/>
        </authorList>
    </citation>
    <scope>NUCLEOTIDE SEQUENCE</scope>
    <source>
        <strain evidence="2">HY135</strain>
    </source>
</reference>
<proteinExistence type="predicted"/>
<organism evidence="1 2">
    <name type="scientific">Ancylostoma ceylanicum</name>
    <dbReference type="NCBI Taxonomy" id="53326"/>
    <lineage>
        <taxon>Eukaryota</taxon>
        <taxon>Metazoa</taxon>
        <taxon>Ecdysozoa</taxon>
        <taxon>Nematoda</taxon>
        <taxon>Chromadorea</taxon>
        <taxon>Rhabditida</taxon>
        <taxon>Rhabditina</taxon>
        <taxon>Rhabditomorpha</taxon>
        <taxon>Strongyloidea</taxon>
        <taxon>Ancylostomatidae</taxon>
        <taxon>Ancylostomatinae</taxon>
        <taxon>Ancylostoma</taxon>
    </lineage>
</organism>
<gene>
    <name evidence="1" type="primary">Acey_s0035.g3049</name>
    <name evidence="1" type="ORF">Y032_0035g3049</name>
</gene>
<evidence type="ECO:0000313" key="2">
    <source>
        <dbReference type="Proteomes" id="UP000024635"/>
    </source>
</evidence>
<dbReference type="EMBL" id="JARK01001371">
    <property type="protein sequence ID" value="EYC15929.1"/>
    <property type="molecule type" value="Genomic_DNA"/>
</dbReference>
<dbReference type="AlphaFoldDB" id="A0A016UKL8"/>
<evidence type="ECO:0000313" key="1">
    <source>
        <dbReference type="EMBL" id="EYC15929.1"/>
    </source>
</evidence>
<accession>A0A016UKL8</accession>
<comment type="caution">
    <text evidence="1">The sequence shown here is derived from an EMBL/GenBank/DDBJ whole genome shotgun (WGS) entry which is preliminary data.</text>
</comment>
<protein>
    <submittedName>
        <fullName evidence="1">Uncharacterized protein</fullName>
    </submittedName>
</protein>
<keyword evidence="2" id="KW-1185">Reference proteome</keyword>
<sequence length="148" mass="16498">MRLMGILGCECGSVVGRDSSREEVRLEFTPRLRLAAPPGWYNTRDSLNPTKERCHQWKRPCYGNSEKNHTCLFPDTNYARHAVQSAIFHIPISHAFSTKSSAVRVHACKVTDAALNDSCPLRYCTTKAPTNAQNGVWCPLNSGHVVIV</sequence>
<dbReference type="Proteomes" id="UP000024635">
    <property type="component" value="Unassembled WGS sequence"/>
</dbReference>
<name>A0A016UKL8_9BILA</name>